<feature type="transmembrane region" description="Helical" evidence="2">
    <location>
        <begin position="189"/>
        <end position="210"/>
    </location>
</feature>
<feature type="transmembrane region" description="Helical" evidence="2">
    <location>
        <begin position="68"/>
        <end position="92"/>
    </location>
</feature>
<dbReference type="InterPro" id="IPR050879">
    <property type="entry name" value="Acyltransferase_3"/>
</dbReference>
<dbReference type="GO" id="GO:0016747">
    <property type="term" value="F:acyltransferase activity, transferring groups other than amino-acyl groups"/>
    <property type="evidence" value="ECO:0007669"/>
    <property type="project" value="InterPro"/>
</dbReference>
<dbReference type="GO" id="GO:0009103">
    <property type="term" value="P:lipopolysaccharide biosynthetic process"/>
    <property type="evidence" value="ECO:0007669"/>
    <property type="project" value="TreeGrafter"/>
</dbReference>
<feature type="transmembrane region" description="Helical" evidence="2">
    <location>
        <begin position="351"/>
        <end position="369"/>
    </location>
</feature>
<dbReference type="InterPro" id="IPR002656">
    <property type="entry name" value="Acyl_transf_3_dom"/>
</dbReference>
<dbReference type="Proteomes" id="UP000070186">
    <property type="component" value="Unassembled WGS sequence"/>
</dbReference>
<evidence type="ECO:0000256" key="1">
    <source>
        <dbReference type="SAM" id="MobiDB-lite"/>
    </source>
</evidence>
<proteinExistence type="predicted"/>
<evidence type="ECO:0000256" key="2">
    <source>
        <dbReference type="SAM" id="Phobius"/>
    </source>
</evidence>
<organism evidence="4 5">
    <name type="scientific">Dechloromonas denitrificans</name>
    <dbReference type="NCBI Taxonomy" id="281362"/>
    <lineage>
        <taxon>Bacteria</taxon>
        <taxon>Pseudomonadati</taxon>
        <taxon>Pseudomonadota</taxon>
        <taxon>Betaproteobacteria</taxon>
        <taxon>Rhodocyclales</taxon>
        <taxon>Azonexaceae</taxon>
        <taxon>Dechloromonas</taxon>
    </lineage>
</organism>
<protein>
    <recommendedName>
        <fullName evidence="3">Acyltransferase 3 domain-containing protein</fullName>
    </recommendedName>
</protein>
<dbReference type="PANTHER" id="PTHR23028:SF53">
    <property type="entry name" value="ACYL_TRANSF_3 DOMAIN-CONTAINING PROTEIN"/>
    <property type="match status" value="1"/>
</dbReference>
<dbReference type="EMBL" id="LODL01000013">
    <property type="protein sequence ID" value="KXB31345.1"/>
    <property type="molecule type" value="Genomic_DNA"/>
</dbReference>
<feature type="transmembrane region" description="Helical" evidence="2">
    <location>
        <begin position="113"/>
        <end position="131"/>
    </location>
</feature>
<feature type="transmembrane region" description="Helical" evidence="2">
    <location>
        <begin position="36"/>
        <end position="56"/>
    </location>
</feature>
<reference evidence="4 5" key="1">
    <citation type="submission" date="2015-12" db="EMBL/GenBank/DDBJ databases">
        <title>Nitrous oxide reduction kinetics distinguish bacteria harboring typical versus atypical NosZ.</title>
        <authorList>
            <person name="Yoon S."/>
            <person name="Nissen S."/>
            <person name="Park D."/>
            <person name="Sanford R.A."/>
            <person name="Loeffler F.E."/>
        </authorList>
    </citation>
    <scope>NUCLEOTIDE SEQUENCE [LARGE SCALE GENOMIC DNA]</scope>
    <source>
        <strain evidence="4 5">ATCC BAA-841</strain>
    </source>
</reference>
<keyword evidence="5" id="KW-1185">Reference proteome</keyword>
<feature type="transmembrane region" description="Helical" evidence="2">
    <location>
        <begin position="279"/>
        <end position="302"/>
    </location>
</feature>
<keyword evidence="2" id="KW-0472">Membrane</keyword>
<dbReference type="GO" id="GO:0016020">
    <property type="term" value="C:membrane"/>
    <property type="evidence" value="ECO:0007669"/>
    <property type="project" value="TreeGrafter"/>
</dbReference>
<dbReference type="STRING" id="281362.AT959_06610"/>
<keyword evidence="2" id="KW-0812">Transmembrane</keyword>
<dbReference type="Pfam" id="PF01757">
    <property type="entry name" value="Acyl_transf_3"/>
    <property type="match status" value="1"/>
</dbReference>
<dbReference type="AlphaFoldDB" id="A0A133XK70"/>
<keyword evidence="2" id="KW-1133">Transmembrane helix</keyword>
<feature type="transmembrane region" description="Helical" evidence="2">
    <location>
        <begin position="222"/>
        <end position="241"/>
    </location>
</feature>
<feature type="transmembrane region" description="Helical" evidence="2">
    <location>
        <begin position="314"/>
        <end position="331"/>
    </location>
</feature>
<evidence type="ECO:0000313" key="4">
    <source>
        <dbReference type="EMBL" id="KXB31345.1"/>
    </source>
</evidence>
<feature type="transmembrane region" description="Helical" evidence="2">
    <location>
        <begin position="253"/>
        <end position="273"/>
    </location>
</feature>
<evidence type="ECO:0000313" key="5">
    <source>
        <dbReference type="Proteomes" id="UP000070186"/>
    </source>
</evidence>
<evidence type="ECO:0000259" key="3">
    <source>
        <dbReference type="Pfam" id="PF01757"/>
    </source>
</evidence>
<sequence length="396" mass="43886">MQGTLLPAANEHRRNSTTQETECAAMHRTIKGFDGIRGLAVIAVVLTHLGVFGALLELKLFPPALMPMIHGGTGVQAFFVLSGFLITTLLINEFNNTGCISIRHFILRRTLRIFPLYILFLIVVSLLHIAAPNITSWDSLFYAYIYSYNFIPTGIYTSLIGHTWSLAVEEHFYLVWPTVFLLLFGRYRLALLGLVLTFIVSAPLLQLYLVRTGLAAGYFVERWSFIAGYAIAIGCLSALLIGSPRTARTARGLAAQPACLALATLLYANSLYLTGDSWFLQNIGGNFLRTIGIALGLAWLYFNQDSRLTRGLEFPPLKYIGLISYGIYMYQGLFLDTGPDRIPGQTWPPDPGVGLVLLVLVAPLSYQYFEKPFLRLKNRYSPSKTEANLATGKAPA</sequence>
<dbReference type="PANTHER" id="PTHR23028">
    <property type="entry name" value="ACETYLTRANSFERASE"/>
    <property type="match status" value="1"/>
</dbReference>
<accession>A0A133XK70</accession>
<name>A0A133XK70_9RHOO</name>
<gene>
    <name evidence="4" type="ORF">AT959_06610</name>
</gene>
<feature type="transmembrane region" description="Helical" evidence="2">
    <location>
        <begin position="143"/>
        <end position="168"/>
    </location>
</feature>
<feature type="domain" description="Acyltransferase 3" evidence="3">
    <location>
        <begin position="31"/>
        <end position="345"/>
    </location>
</feature>
<feature type="region of interest" description="Disordered" evidence="1">
    <location>
        <begin position="1"/>
        <end position="20"/>
    </location>
</feature>
<comment type="caution">
    <text evidence="4">The sequence shown here is derived from an EMBL/GenBank/DDBJ whole genome shotgun (WGS) entry which is preliminary data.</text>
</comment>